<dbReference type="CDD" id="cd00383">
    <property type="entry name" value="trans_reg_C"/>
    <property type="match status" value="1"/>
</dbReference>
<evidence type="ECO:0000313" key="10">
    <source>
        <dbReference type="EMBL" id="RXK13653.1"/>
    </source>
</evidence>
<dbReference type="InterPro" id="IPR039420">
    <property type="entry name" value="WalR-like"/>
</dbReference>
<dbReference type="Gene3D" id="1.10.10.10">
    <property type="entry name" value="Winged helix-like DNA-binding domain superfamily/Winged helix DNA-binding domain"/>
    <property type="match status" value="1"/>
</dbReference>
<organism evidence="10 11">
    <name type="scientific">Halarcobacter mediterraneus</name>
    <dbReference type="NCBI Taxonomy" id="2023153"/>
    <lineage>
        <taxon>Bacteria</taxon>
        <taxon>Pseudomonadati</taxon>
        <taxon>Campylobacterota</taxon>
        <taxon>Epsilonproteobacteria</taxon>
        <taxon>Campylobacterales</taxon>
        <taxon>Arcobacteraceae</taxon>
        <taxon>Halarcobacter</taxon>
    </lineage>
</organism>
<dbReference type="GO" id="GO:0000976">
    <property type="term" value="F:transcription cis-regulatory region binding"/>
    <property type="evidence" value="ECO:0007669"/>
    <property type="project" value="TreeGrafter"/>
</dbReference>
<comment type="caution">
    <text evidence="10">The sequence shown here is derived from an EMBL/GenBank/DDBJ whole genome shotgun (WGS) entry which is preliminary data.</text>
</comment>
<keyword evidence="3" id="KW-0805">Transcription regulation</keyword>
<evidence type="ECO:0000256" key="6">
    <source>
        <dbReference type="PROSITE-ProRule" id="PRU00169"/>
    </source>
</evidence>
<dbReference type="GO" id="GO:0006355">
    <property type="term" value="P:regulation of DNA-templated transcription"/>
    <property type="evidence" value="ECO:0007669"/>
    <property type="project" value="InterPro"/>
</dbReference>
<dbReference type="SUPFAM" id="SSF46894">
    <property type="entry name" value="C-terminal effector domain of the bipartite response regulators"/>
    <property type="match status" value="1"/>
</dbReference>
<keyword evidence="5" id="KW-0804">Transcription</keyword>
<dbReference type="InterPro" id="IPR011006">
    <property type="entry name" value="CheY-like_superfamily"/>
</dbReference>
<evidence type="ECO:0000256" key="5">
    <source>
        <dbReference type="ARBA" id="ARBA00023163"/>
    </source>
</evidence>
<dbReference type="OrthoDB" id="5349253at2"/>
<evidence type="ECO:0000256" key="4">
    <source>
        <dbReference type="ARBA" id="ARBA00023125"/>
    </source>
</evidence>
<dbReference type="PANTHER" id="PTHR48111:SF1">
    <property type="entry name" value="TWO-COMPONENT RESPONSE REGULATOR ORR33"/>
    <property type="match status" value="1"/>
</dbReference>
<dbReference type="PROSITE" id="PS51755">
    <property type="entry name" value="OMPR_PHOB"/>
    <property type="match status" value="1"/>
</dbReference>
<proteinExistence type="predicted"/>
<evidence type="ECO:0000259" key="8">
    <source>
        <dbReference type="PROSITE" id="PS50110"/>
    </source>
</evidence>
<dbReference type="Pfam" id="PF00486">
    <property type="entry name" value="Trans_reg_C"/>
    <property type="match status" value="1"/>
</dbReference>
<sequence>MKITPNNKKTFKIILKHLNILYLEDEKNIRKNITETLNLIAFKVFDVESINDAIKVLEKERINIIISDINLKEENGLSFIKSLREKYIDIPIILLTAYTDKNYLLEATKLKLVDYLIKPTDFNTLNNSLNKAAEEIYLNGKFIINFSNNISYDVLHKTLFLENEKKELELTAKEIELLDLLIENHNKVLEYEIIKDIIWKDSIDITDSALKNLVNKLRKKIGKDTIKNISGVGFKINF</sequence>
<dbReference type="InterPro" id="IPR036388">
    <property type="entry name" value="WH-like_DNA-bd_sf"/>
</dbReference>
<evidence type="ECO:0000256" key="2">
    <source>
        <dbReference type="ARBA" id="ARBA00023012"/>
    </source>
</evidence>
<feature type="modified residue" description="4-aspartylphosphate" evidence="6">
    <location>
        <position position="68"/>
    </location>
</feature>
<feature type="domain" description="OmpR/PhoB-type" evidence="9">
    <location>
        <begin position="141"/>
        <end position="238"/>
    </location>
</feature>
<evidence type="ECO:0000313" key="11">
    <source>
        <dbReference type="Proteomes" id="UP000289718"/>
    </source>
</evidence>
<dbReference type="SMART" id="SM00862">
    <property type="entry name" value="Trans_reg_C"/>
    <property type="match status" value="1"/>
</dbReference>
<feature type="domain" description="Response regulatory" evidence="8">
    <location>
        <begin position="19"/>
        <end position="133"/>
    </location>
</feature>
<evidence type="ECO:0000256" key="3">
    <source>
        <dbReference type="ARBA" id="ARBA00023015"/>
    </source>
</evidence>
<protein>
    <submittedName>
        <fullName evidence="10">Transcriptional regulator</fullName>
    </submittedName>
</protein>
<keyword evidence="11" id="KW-1185">Reference proteome</keyword>
<gene>
    <name evidence="10" type="ORF">CP965_07015</name>
</gene>
<keyword evidence="1 6" id="KW-0597">Phosphoprotein</keyword>
<feature type="DNA-binding region" description="OmpR/PhoB-type" evidence="7">
    <location>
        <begin position="141"/>
        <end position="238"/>
    </location>
</feature>
<evidence type="ECO:0000256" key="1">
    <source>
        <dbReference type="ARBA" id="ARBA00022553"/>
    </source>
</evidence>
<reference evidence="10 11" key="1">
    <citation type="submission" date="2017-09" db="EMBL/GenBank/DDBJ databases">
        <title>Genomics of the genus Arcobacter.</title>
        <authorList>
            <person name="Perez-Cataluna A."/>
            <person name="Figueras M.J."/>
            <person name="Salas-Masso N."/>
        </authorList>
    </citation>
    <scope>NUCLEOTIDE SEQUENCE [LARGE SCALE GENOMIC DNA]</scope>
    <source>
        <strain evidence="10 11">F156-34</strain>
    </source>
</reference>
<dbReference type="GO" id="GO:0005829">
    <property type="term" value="C:cytosol"/>
    <property type="evidence" value="ECO:0007669"/>
    <property type="project" value="TreeGrafter"/>
</dbReference>
<keyword evidence="4 7" id="KW-0238">DNA-binding</keyword>
<evidence type="ECO:0000256" key="7">
    <source>
        <dbReference type="PROSITE-ProRule" id="PRU01091"/>
    </source>
</evidence>
<dbReference type="SUPFAM" id="SSF52172">
    <property type="entry name" value="CheY-like"/>
    <property type="match status" value="1"/>
</dbReference>
<accession>A0A4Q1AV30</accession>
<dbReference type="PROSITE" id="PS50110">
    <property type="entry name" value="RESPONSE_REGULATORY"/>
    <property type="match status" value="1"/>
</dbReference>
<dbReference type="Pfam" id="PF00072">
    <property type="entry name" value="Response_reg"/>
    <property type="match status" value="1"/>
</dbReference>
<evidence type="ECO:0000259" key="9">
    <source>
        <dbReference type="PROSITE" id="PS51755"/>
    </source>
</evidence>
<dbReference type="InterPro" id="IPR001867">
    <property type="entry name" value="OmpR/PhoB-type_DNA-bd"/>
</dbReference>
<name>A0A4Q1AV30_9BACT</name>
<dbReference type="SMART" id="SM00448">
    <property type="entry name" value="REC"/>
    <property type="match status" value="1"/>
</dbReference>
<dbReference type="GO" id="GO:0032993">
    <property type="term" value="C:protein-DNA complex"/>
    <property type="evidence" value="ECO:0007669"/>
    <property type="project" value="TreeGrafter"/>
</dbReference>
<dbReference type="Proteomes" id="UP000289718">
    <property type="component" value="Unassembled WGS sequence"/>
</dbReference>
<dbReference type="Gene3D" id="3.40.50.2300">
    <property type="match status" value="1"/>
</dbReference>
<dbReference type="AlphaFoldDB" id="A0A4Q1AV30"/>
<dbReference type="InterPro" id="IPR016032">
    <property type="entry name" value="Sig_transdc_resp-reg_C-effctor"/>
</dbReference>
<dbReference type="EMBL" id="NXIE01000002">
    <property type="protein sequence ID" value="RXK13653.1"/>
    <property type="molecule type" value="Genomic_DNA"/>
</dbReference>
<dbReference type="InterPro" id="IPR001789">
    <property type="entry name" value="Sig_transdc_resp-reg_receiver"/>
</dbReference>
<keyword evidence="2" id="KW-0902">Two-component regulatory system</keyword>
<dbReference type="PANTHER" id="PTHR48111">
    <property type="entry name" value="REGULATOR OF RPOS"/>
    <property type="match status" value="1"/>
</dbReference>
<dbReference type="GO" id="GO:0000156">
    <property type="term" value="F:phosphorelay response regulator activity"/>
    <property type="evidence" value="ECO:0007669"/>
    <property type="project" value="TreeGrafter"/>
</dbReference>